<evidence type="ECO:0000313" key="2">
    <source>
        <dbReference type="EMBL" id="CAD8574623.1"/>
    </source>
</evidence>
<dbReference type="EMBL" id="HBEU01001141">
    <property type="protein sequence ID" value="CAD8574623.1"/>
    <property type="molecule type" value="Transcribed_RNA"/>
</dbReference>
<dbReference type="AlphaFoldDB" id="A0A7S0PK63"/>
<protein>
    <submittedName>
        <fullName evidence="2">Uncharacterized protein</fullName>
    </submittedName>
</protein>
<organism evidence="2">
    <name type="scientific">Leptocylindrus aporus</name>
    <dbReference type="NCBI Taxonomy" id="1398097"/>
    <lineage>
        <taxon>Eukaryota</taxon>
        <taxon>Sar</taxon>
        <taxon>Stramenopiles</taxon>
        <taxon>Ochrophyta</taxon>
        <taxon>Bacillariophyta</taxon>
        <taxon>Coscinodiscophyceae</taxon>
        <taxon>Chaetocerotophycidae</taxon>
        <taxon>Leptocylindrales</taxon>
        <taxon>Leptocylindraceae</taxon>
        <taxon>Leptocylindrus</taxon>
    </lineage>
</organism>
<gene>
    <name evidence="2" type="ORF">LDAN0322_LOCUS768</name>
</gene>
<sequence>MTQTSKASHFTFSFPSTRVSYPPSYSSIIPLYIIHVKVTCIMDHNQHRKKHQQAEINNSQSQTQTQSAKNVTFASSSTIDDMLYVQAETTPETPLKFQFMRPTPDLFLSKEFQEKYELKIRPGQVTVEVADFIVPPFMSNWVPGVQVDVEYDVDECRGNDHDDEEKHINKLEDTVQNSSSSEVEKIDLHYLIECCRPQLPLTSLPKLSKDRRSYSWCSITDDDGGNLLKRITSVSSFIHAIERSLVNEKLNLAICMFILLTQCCSEISSKESMANIIVNMIAPVVFKKFHCDSRDLDKGLIKLRLIQLAKVLVIECKMKNIALTRTYLEGQNDKDMNSPLMDELLCCIGDTFS</sequence>
<reference evidence="2" key="1">
    <citation type="submission" date="2021-01" db="EMBL/GenBank/DDBJ databases">
        <authorList>
            <person name="Corre E."/>
            <person name="Pelletier E."/>
            <person name="Niang G."/>
            <person name="Scheremetjew M."/>
            <person name="Finn R."/>
            <person name="Kale V."/>
            <person name="Holt S."/>
            <person name="Cochrane G."/>
            <person name="Meng A."/>
            <person name="Brown T."/>
            <person name="Cohen L."/>
        </authorList>
    </citation>
    <scope>NUCLEOTIDE SEQUENCE</scope>
    <source>
        <strain evidence="2">B651</strain>
    </source>
</reference>
<feature type="region of interest" description="Disordered" evidence="1">
    <location>
        <begin position="49"/>
        <end position="71"/>
    </location>
</feature>
<evidence type="ECO:0000256" key="1">
    <source>
        <dbReference type="SAM" id="MobiDB-lite"/>
    </source>
</evidence>
<proteinExistence type="predicted"/>
<accession>A0A7S0PK63</accession>
<name>A0A7S0PK63_9STRA</name>